<keyword evidence="2" id="KW-1185">Reference proteome</keyword>
<sequence length="302" mass="31957">MCPWPLSPELAHGPVQPHASASLQWLHRRDQHFHLAKARFEWAAEEGGSWTELGRPWAEAARQGWGVRDSREPGWAVPRRGAGQQEDGCSCRHCRPQLCHAVCDARGCCCRGCWATTEVPGGPRSRDGGHGCSAAFPCCCPEPACAVASHHGRGPGRAGTGGPPRAWGWVERYPSDPPSLLPGPHAATPAPTRVHPSLSTLCLPAHAWDHGPDHAPGRPRQRDHDSPPWPGRSCPREPEPAPSPLGCQVGVGPRSPGLAQVPAGRVSPSLGTEEPGPAPGWTADTGTGRLSRSPGSLDTGPH</sequence>
<feature type="compositionally biased region" description="Polar residues" evidence="1">
    <location>
        <begin position="284"/>
        <end position="296"/>
    </location>
</feature>
<evidence type="ECO:0000313" key="3">
    <source>
        <dbReference type="RefSeq" id="XP_025070031.1"/>
    </source>
</evidence>
<evidence type="ECO:0000313" key="2">
    <source>
        <dbReference type="Proteomes" id="UP000189705"/>
    </source>
</evidence>
<protein>
    <submittedName>
        <fullName evidence="3">Proline-rich protein 2-like</fullName>
    </submittedName>
</protein>
<proteinExistence type="predicted"/>
<reference evidence="3" key="1">
    <citation type="submission" date="2025-08" db="UniProtKB">
        <authorList>
            <consortium name="RefSeq"/>
        </authorList>
    </citation>
    <scope>IDENTIFICATION</scope>
</reference>
<dbReference type="Proteomes" id="UP000189705">
    <property type="component" value="Unplaced"/>
</dbReference>
<dbReference type="RefSeq" id="XP_025070031.1">
    <property type="nucleotide sequence ID" value="XM_025214246.1"/>
</dbReference>
<dbReference type="KEGG" id="asn:112551716"/>
<gene>
    <name evidence="3" type="primary">LOC112551716</name>
</gene>
<feature type="region of interest" description="Disordered" evidence="1">
    <location>
        <begin position="209"/>
        <end position="302"/>
    </location>
</feature>
<organism evidence="2 3">
    <name type="scientific">Alligator sinensis</name>
    <name type="common">Chinese alligator</name>
    <dbReference type="NCBI Taxonomy" id="38654"/>
    <lineage>
        <taxon>Eukaryota</taxon>
        <taxon>Metazoa</taxon>
        <taxon>Chordata</taxon>
        <taxon>Craniata</taxon>
        <taxon>Vertebrata</taxon>
        <taxon>Euteleostomi</taxon>
        <taxon>Archelosauria</taxon>
        <taxon>Archosauria</taxon>
        <taxon>Crocodylia</taxon>
        <taxon>Alligatoridae</taxon>
        <taxon>Alligatorinae</taxon>
        <taxon>Alligator</taxon>
    </lineage>
</organism>
<name>A0A3Q0HDI0_ALLSI</name>
<dbReference type="InParanoid" id="A0A3Q0HDI0"/>
<evidence type="ECO:0000256" key="1">
    <source>
        <dbReference type="SAM" id="MobiDB-lite"/>
    </source>
</evidence>
<accession>A0A3Q0HDI0</accession>
<dbReference type="AlphaFoldDB" id="A0A3Q0HDI0"/>
<dbReference type="GeneID" id="112551716"/>
<feature type="compositionally biased region" description="Basic and acidic residues" evidence="1">
    <location>
        <begin position="209"/>
        <end position="226"/>
    </location>
</feature>